<dbReference type="InterPro" id="IPR003578">
    <property type="entry name" value="Small_GTPase_Rho"/>
</dbReference>
<dbReference type="SUPFAM" id="SSF52540">
    <property type="entry name" value="P-loop containing nucleoside triphosphate hydrolases"/>
    <property type="match status" value="1"/>
</dbReference>
<dbReference type="GeneID" id="111245661"/>
<dbReference type="PROSITE" id="PS51421">
    <property type="entry name" value="RAS"/>
    <property type="match status" value="1"/>
</dbReference>
<keyword evidence="3" id="KW-0342">GTP-binding</keyword>
<dbReference type="SMART" id="SM00174">
    <property type="entry name" value="RHO"/>
    <property type="match status" value="1"/>
</dbReference>
<dbReference type="CDD" id="cd00157">
    <property type="entry name" value="Rho"/>
    <property type="match status" value="1"/>
</dbReference>
<organism evidence="5 6">
    <name type="scientific">Varroa destructor</name>
    <name type="common">Honeybee mite</name>
    <dbReference type="NCBI Taxonomy" id="109461"/>
    <lineage>
        <taxon>Eukaryota</taxon>
        <taxon>Metazoa</taxon>
        <taxon>Ecdysozoa</taxon>
        <taxon>Arthropoda</taxon>
        <taxon>Chelicerata</taxon>
        <taxon>Arachnida</taxon>
        <taxon>Acari</taxon>
        <taxon>Parasitiformes</taxon>
        <taxon>Mesostigmata</taxon>
        <taxon>Gamasina</taxon>
        <taxon>Dermanyssoidea</taxon>
        <taxon>Varroidae</taxon>
        <taxon>Varroa</taxon>
    </lineage>
</organism>
<dbReference type="InParanoid" id="A0A7M7JCF0"/>
<dbReference type="GO" id="GO:0035006">
    <property type="term" value="P:melanization defense response"/>
    <property type="evidence" value="ECO:0007669"/>
    <property type="project" value="UniProtKB-ARBA"/>
</dbReference>
<dbReference type="FunFam" id="3.40.50.300:FF:002060">
    <property type="entry name" value="Rho family GTPase"/>
    <property type="match status" value="1"/>
</dbReference>
<dbReference type="RefSeq" id="XP_022650026.1">
    <property type="nucleotide sequence ID" value="XM_022794291.1"/>
</dbReference>
<dbReference type="PRINTS" id="PR00449">
    <property type="entry name" value="RASTRNSFRMNG"/>
</dbReference>
<dbReference type="GO" id="GO:0016020">
    <property type="term" value="C:membrane"/>
    <property type="evidence" value="ECO:0007669"/>
    <property type="project" value="UniProtKB-SubCell"/>
</dbReference>
<dbReference type="PROSITE" id="PS51420">
    <property type="entry name" value="RHO"/>
    <property type="match status" value="1"/>
</dbReference>
<dbReference type="PROSITE" id="PS51419">
    <property type="entry name" value="RAB"/>
    <property type="match status" value="1"/>
</dbReference>
<proteinExistence type="predicted"/>
<keyword evidence="6" id="KW-1185">Reference proteome</keyword>
<evidence type="ECO:0000256" key="4">
    <source>
        <dbReference type="ARBA" id="ARBA00023136"/>
    </source>
</evidence>
<keyword evidence="4" id="KW-0472">Membrane</keyword>
<dbReference type="KEGG" id="vde:111245661"/>
<dbReference type="GO" id="GO:0007264">
    <property type="term" value="P:small GTPase-mediated signal transduction"/>
    <property type="evidence" value="ECO:0007669"/>
    <property type="project" value="InterPro"/>
</dbReference>
<dbReference type="GO" id="GO:0003006">
    <property type="term" value="P:developmental process involved in reproduction"/>
    <property type="evidence" value="ECO:0007669"/>
    <property type="project" value="UniProtKB-ARBA"/>
</dbReference>
<sequence length="202" mass="22810">MMLRRRNDESAPDIKVVLLGDSNVGKTAMIYSYTLNIFHKKISSTCMDSYEVTVNVKQKETILGICDTAGNEEFDTLRQLAYPGSDAFIICFSLVDRSSFEHVCSWVNELRIWELHSPVILVATKKDLRDAQNSSSSGRCINPSFISFSEGQRLAHQIQAIRYIETSAYTQEGIKDAFDTAIMIKLNGVLNVEKRKKKCTLL</sequence>
<comment type="subcellular location">
    <subcellularLocation>
        <location evidence="1">Membrane</location>
    </subcellularLocation>
</comment>
<reference evidence="5" key="1">
    <citation type="submission" date="2021-01" db="UniProtKB">
        <authorList>
            <consortium name="EnsemblMetazoa"/>
        </authorList>
    </citation>
    <scope>IDENTIFICATION</scope>
</reference>
<evidence type="ECO:0000256" key="3">
    <source>
        <dbReference type="ARBA" id="ARBA00023134"/>
    </source>
</evidence>
<dbReference type="OrthoDB" id="8830751at2759"/>
<keyword evidence="2" id="KW-0547">Nucleotide-binding</keyword>
<name>A0A7M7JCF0_VARDE</name>
<evidence type="ECO:0000313" key="5">
    <source>
        <dbReference type="EnsemblMetazoa" id="XP_022650026"/>
    </source>
</evidence>
<dbReference type="GO" id="GO:0005525">
    <property type="term" value="F:GTP binding"/>
    <property type="evidence" value="ECO:0007669"/>
    <property type="project" value="UniProtKB-KW"/>
</dbReference>
<dbReference type="Pfam" id="PF00071">
    <property type="entry name" value="Ras"/>
    <property type="match status" value="1"/>
</dbReference>
<dbReference type="SMART" id="SM00175">
    <property type="entry name" value="RAB"/>
    <property type="match status" value="1"/>
</dbReference>
<dbReference type="InterPro" id="IPR001806">
    <property type="entry name" value="Small_GTPase"/>
</dbReference>
<dbReference type="GO" id="GO:0035099">
    <property type="term" value="P:hemocyte migration"/>
    <property type="evidence" value="ECO:0007669"/>
    <property type="project" value="UniProtKB-ARBA"/>
</dbReference>
<dbReference type="GO" id="GO:0003924">
    <property type="term" value="F:GTPase activity"/>
    <property type="evidence" value="ECO:0007669"/>
    <property type="project" value="InterPro"/>
</dbReference>
<evidence type="ECO:0000313" key="6">
    <source>
        <dbReference type="Proteomes" id="UP000594260"/>
    </source>
</evidence>
<dbReference type="RefSeq" id="XP_022650027.1">
    <property type="nucleotide sequence ID" value="XM_022794292.1"/>
</dbReference>
<protein>
    <submittedName>
        <fullName evidence="5">Uncharacterized protein</fullName>
    </submittedName>
</protein>
<dbReference type="GO" id="GO:0022412">
    <property type="term" value="P:cellular process involved in reproduction in multicellular organism"/>
    <property type="evidence" value="ECO:0007669"/>
    <property type="project" value="UniProtKB-ARBA"/>
</dbReference>
<dbReference type="EnsemblMetazoa" id="XM_022794291">
    <property type="protein sequence ID" value="XP_022650026"/>
    <property type="gene ID" value="LOC111245661"/>
</dbReference>
<dbReference type="Proteomes" id="UP000594260">
    <property type="component" value="Unplaced"/>
</dbReference>
<dbReference type="AlphaFoldDB" id="A0A7M7JCF0"/>
<dbReference type="SMART" id="SM00173">
    <property type="entry name" value="RAS"/>
    <property type="match status" value="1"/>
</dbReference>
<evidence type="ECO:0000256" key="1">
    <source>
        <dbReference type="ARBA" id="ARBA00004370"/>
    </source>
</evidence>
<dbReference type="GO" id="GO:0001667">
    <property type="term" value="P:ameboidal-type cell migration"/>
    <property type="evidence" value="ECO:0007669"/>
    <property type="project" value="UniProtKB-ARBA"/>
</dbReference>
<dbReference type="PANTHER" id="PTHR24072">
    <property type="entry name" value="RHO FAMILY GTPASE"/>
    <property type="match status" value="1"/>
</dbReference>
<dbReference type="NCBIfam" id="TIGR00231">
    <property type="entry name" value="small_GTP"/>
    <property type="match status" value="1"/>
</dbReference>
<evidence type="ECO:0000256" key="2">
    <source>
        <dbReference type="ARBA" id="ARBA00022741"/>
    </source>
</evidence>
<accession>A0A7M7JCF0</accession>
<dbReference type="InterPro" id="IPR027417">
    <property type="entry name" value="P-loop_NTPase"/>
</dbReference>
<dbReference type="EnsemblMetazoa" id="XM_022794292">
    <property type="protein sequence ID" value="XP_022650027"/>
    <property type="gene ID" value="LOC111245661"/>
</dbReference>
<dbReference type="InterPro" id="IPR005225">
    <property type="entry name" value="Small_GTP-bd"/>
</dbReference>
<dbReference type="Gene3D" id="3.40.50.300">
    <property type="entry name" value="P-loop containing nucleotide triphosphate hydrolases"/>
    <property type="match status" value="1"/>
</dbReference>